<keyword evidence="2" id="KW-1185">Reference proteome</keyword>
<dbReference type="RefSeq" id="WP_096492643.1">
    <property type="nucleotide sequence ID" value="NZ_CP023445.1"/>
</dbReference>
<organism evidence="1 2">
    <name type="scientific">Actinosynnema pretiosum</name>
    <dbReference type="NCBI Taxonomy" id="42197"/>
    <lineage>
        <taxon>Bacteria</taxon>
        <taxon>Bacillati</taxon>
        <taxon>Actinomycetota</taxon>
        <taxon>Actinomycetes</taxon>
        <taxon>Pseudonocardiales</taxon>
        <taxon>Pseudonocardiaceae</taxon>
        <taxon>Actinosynnema</taxon>
    </lineage>
</organism>
<dbReference type="KEGG" id="apre:CNX65_10735"/>
<name>A0A290Z3X6_9PSEU</name>
<evidence type="ECO:0000313" key="2">
    <source>
        <dbReference type="Proteomes" id="UP000218505"/>
    </source>
</evidence>
<sequence>MVITREIDPPRILLEGEVEDHHLDELTVLLRTAEPAGGDVRVSLRGVAFLQAEVVRTLVRTAGELADRDLTLVLDLAPHHRWAITALGWNDAPGLVMVNGDNPP</sequence>
<evidence type="ECO:0000313" key="1">
    <source>
        <dbReference type="EMBL" id="ATE53708.1"/>
    </source>
</evidence>
<gene>
    <name evidence="1" type="ORF">CNX65_10735</name>
</gene>
<dbReference type="EMBL" id="CP023445">
    <property type="protein sequence ID" value="ATE53708.1"/>
    <property type="molecule type" value="Genomic_DNA"/>
</dbReference>
<dbReference type="Proteomes" id="UP000218505">
    <property type="component" value="Chromosome"/>
</dbReference>
<evidence type="ECO:0008006" key="3">
    <source>
        <dbReference type="Google" id="ProtNLM"/>
    </source>
</evidence>
<protein>
    <recommendedName>
        <fullName evidence="3">STAS domain-containing protein</fullName>
    </recommendedName>
</protein>
<dbReference type="AlphaFoldDB" id="A0A290Z3X6"/>
<proteinExistence type="predicted"/>
<reference evidence="1" key="1">
    <citation type="submission" date="2017-09" db="EMBL/GenBank/DDBJ databases">
        <title>Complete Genome Sequence of ansamitocin-producing Bacterium Actinosynnema pretiosum X47.</title>
        <authorList>
            <person name="Cao G."/>
            <person name="Zong G."/>
            <person name="Zhong C."/>
            <person name="Fu J."/>
        </authorList>
    </citation>
    <scope>NUCLEOTIDE SEQUENCE [LARGE SCALE GENOMIC DNA]</scope>
    <source>
        <strain evidence="1">X47</strain>
    </source>
</reference>
<accession>A0A290Z3X6</accession>